<feature type="region of interest" description="Disordered" evidence="1">
    <location>
        <begin position="1"/>
        <end position="73"/>
    </location>
</feature>
<evidence type="ECO:0000256" key="1">
    <source>
        <dbReference type="SAM" id="MobiDB-lite"/>
    </source>
</evidence>
<dbReference type="Gene3D" id="2.150.10.10">
    <property type="entry name" value="Serralysin-like metalloprotease, C-terminal"/>
    <property type="match status" value="1"/>
</dbReference>
<protein>
    <recommendedName>
        <fullName evidence="4">Calcium-binding protein</fullName>
    </recommendedName>
</protein>
<gene>
    <name evidence="2" type="ORF">ACF05T_32965</name>
</gene>
<evidence type="ECO:0000313" key="2">
    <source>
        <dbReference type="EMBL" id="MFF8280821.1"/>
    </source>
</evidence>
<dbReference type="SUPFAM" id="SSF51120">
    <property type="entry name" value="beta-Roll"/>
    <property type="match status" value="1"/>
</dbReference>
<feature type="compositionally biased region" description="Gly residues" evidence="1">
    <location>
        <begin position="13"/>
        <end position="30"/>
    </location>
</feature>
<keyword evidence="3" id="KW-1185">Reference proteome</keyword>
<dbReference type="Proteomes" id="UP001603013">
    <property type="component" value="Unassembled WGS sequence"/>
</dbReference>
<evidence type="ECO:0008006" key="4">
    <source>
        <dbReference type="Google" id="ProtNLM"/>
    </source>
</evidence>
<accession>A0ABW6YLQ1</accession>
<proteinExistence type="predicted"/>
<dbReference type="InterPro" id="IPR011049">
    <property type="entry name" value="Serralysin-like_metalloprot_C"/>
</dbReference>
<reference evidence="2 3" key="1">
    <citation type="submission" date="2024-10" db="EMBL/GenBank/DDBJ databases">
        <title>The Natural Products Discovery Center: Release of the First 8490 Sequenced Strains for Exploring Actinobacteria Biosynthetic Diversity.</title>
        <authorList>
            <person name="Kalkreuter E."/>
            <person name="Kautsar S.A."/>
            <person name="Yang D."/>
            <person name="Bader C.D."/>
            <person name="Teijaro C.N."/>
            <person name="Fluegel L."/>
            <person name="Davis C.M."/>
            <person name="Simpson J.R."/>
            <person name="Lauterbach L."/>
            <person name="Steele A.D."/>
            <person name="Gui C."/>
            <person name="Meng S."/>
            <person name="Li G."/>
            <person name="Viehrig K."/>
            <person name="Ye F."/>
            <person name="Su P."/>
            <person name="Kiefer A.F."/>
            <person name="Nichols A."/>
            <person name="Cepeda A.J."/>
            <person name="Yan W."/>
            <person name="Fan B."/>
            <person name="Jiang Y."/>
            <person name="Adhikari A."/>
            <person name="Zheng C.-J."/>
            <person name="Schuster L."/>
            <person name="Cowan T.M."/>
            <person name="Smanski M.J."/>
            <person name="Chevrette M.G."/>
            <person name="De Carvalho L.P.S."/>
            <person name="Shen B."/>
        </authorList>
    </citation>
    <scope>NUCLEOTIDE SEQUENCE [LARGE SCALE GENOMIC DNA]</scope>
    <source>
        <strain evidence="2 3">NPDC015755</strain>
    </source>
</reference>
<dbReference type="RefSeq" id="WP_391937605.1">
    <property type="nucleotide sequence ID" value="NZ_JBIBSM010000026.1"/>
</dbReference>
<comment type="caution">
    <text evidence="2">The sequence shown here is derived from an EMBL/GenBank/DDBJ whole genome shotgun (WGS) entry which is preliminary data.</text>
</comment>
<organism evidence="2 3">
    <name type="scientific">Streptomyces lateritius</name>
    <dbReference type="NCBI Taxonomy" id="67313"/>
    <lineage>
        <taxon>Bacteria</taxon>
        <taxon>Bacillati</taxon>
        <taxon>Actinomycetota</taxon>
        <taxon>Actinomycetes</taxon>
        <taxon>Kitasatosporales</taxon>
        <taxon>Streptomycetaceae</taxon>
        <taxon>Streptomyces</taxon>
    </lineage>
</organism>
<sequence>MVRHNDNGTIGTTFGGDGNDILYGGAGSGSLTGYYGSDRLNPVDSVSGNDSVNSRPDSDTCTTDSERHTHQCP</sequence>
<evidence type="ECO:0000313" key="3">
    <source>
        <dbReference type="Proteomes" id="UP001603013"/>
    </source>
</evidence>
<name>A0ABW6YLQ1_9ACTN</name>
<feature type="compositionally biased region" description="Basic and acidic residues" evidence="1">
    <location>
        <begin position="64"/>
        <end position="73"/>
    </location>
</feature>
<dbReference type="EMBL" id="JBIBSM010000026">
    <property type="protein sequence ID" value="MFF8280821.1"/>
    <property type="molecule type" value="Genomic_DNA"/>
</dbReference>
<feature type="compositionally biased region" description="Low complexity" evidence="1">
    <location>
        <begin position="43"/>
        <end position="54"/>
    </location>
</feature>